<dbReference type="InterPro" id="IPR036661">
    <property type="entry name" value="Luciferase-like_sf"/>
</dbReference>
<dbReference type="EMBL" id="JAMXQU010000010">
    <property type="protein sequence ID" value="MCO6160735.1"/>
    <property type="molecule type" value="Genomic_DNA"/>
</dbReference>
<evidence type="ECO:0000313" key="2">
    <source>
        <dbReference type="Proteomes" id="UP001523401"/>
    </source>
</evidence>
<evidence type="ECO:0008006" key="3">
    <source>
        <dbReference type="Google" id="ProtNLM"/>
    </source>
</evidence>
<protein>
    <recommendedName>
        <fullName evidence="3">Luciferase-like domain-containing protein</fullName>
    </recommendedName>
</protein>
<dbReference type="Gene3D" id="3.20.20.30">
    <property type="entry name" value="Luciferase-like domain"/>
    <property type="match status" value="1"/>
</dbReference>
<dbReference type="Proteomes" id="UP001523401">
    <property type="component" value="Unassembled WGS sequence"/>
</dbReference>
<gene>
    <name evidence="1" type="ORF">NF685_11905</name>
</gene>
<name>A0ABT1CIQ5_9PROT</name>
<comment type="caution">
    <text evidence="1">The sequence shown here is derived from an EMBL/GenBank/DDBJ whole genome shotgun (WGS) entry which is preliminary data.</text>
</comment>
<sequence length="208" mass="22880">MFIASYETPAIARHLRLIWSCLDMSREAIEKCLSCLPSGSTLLVQDSDIDWMRRHAPLHNLLRHSATGIERLRQDGSVAETMALYEHCLPSQIADHPTRAVVALDIVLKDSSEEAWDTAESLIASGLPSQVAASALIGTAQEIAQRLNDYRKLGLYDVILTAPAERAPYHAVSETLVPLLRQQSTPMDREAKIAGISDGPFEWHGAAL</sequence>
<dbReference type="SUPFAM" id="SSF51679">
    <property type="entry name" value="Bacterial luciferase-like"/>
    <property type="match status" value="1"/>
</dbReference>
<organism evidence="1 2">
    <name type="scientific">Asaia lannensis NBRC 102526</name>
    <dbReference type="NCBI Taxonomy" id="1307926"/>
    <lineage>
        <taxon>Bacteria</taxon>
        <taxon>Pseudomonadati</taxon>
        <taxon>Pseudomonadota</taxon>
        <taxon>Alphaproteobacteria</taxon>
        <taxon>Acetobacterales</taxon>
        <taxon>Acetobacteraceae</taxon>
        <taxon>Asaia</taxon>
    </lineage>
</organism>
<dbReference type="RefSeq" id="WP_252849776.1">
    <property type="nucleotide sequence ID" value="NZ_BAPW01000002.1"/>
</dbReference>
<evidence type="ECO:0000313" key="1">
    <source>
        <dbReference type="EMBL" id="MCO6160735.1"/>
    </source>
</evidence>
<proteinExistence type="predicted"/>
<accession>A0ABT1CIQ5</accession>
<reference evidence="1 2" key="1">
    <citation type="submission" date="2022-06" db="EMBL/GenBank/DDBJ databases">
        <title>Whole-genome of Asaia lannensis strain LMG 27011T.</title>
        <authorList>
            <person name="Sombolestani A."/>
        </authorList>
    </citation>
    <scope>NUCLEOTIDE SEQUENCE [LARGE SCALE GENOMIC DNA]</scope>
    <source>
        <strain evidence="1 2">NBRC 102526</strain>
    </source>
</reference>
<keyword evidence="2" id="KW-1185">Reference proteome</keyword>